<feature type="transmembrane region" description="Helical" evidence="1">
    <location>
        <begin position="21"/>
        <end position="40"/>
    </location>
</feature>
<organism evidence="2 3">
    <name type="scientific">Acanthosepion pharaonis</name>
    <name type="common">Pharaoh cuttlefish</name>
    <name type="synonym">Sepia pharaonis</name>
    <dbReference type="NCBI Taxonomy" id="158019"/>
    <lineage>
        <taxon>Eukaryota</taxon>
        <taxon>Metazoa</taxon>
        <taxon>Spiralia</taxon>
        <taxon>Lophotrochozoa</taxon>
        <taxon>Mollusca</taxon>
        <taxon>Cephalopoda</taxon>
        <taxon>Coleoidea</taxon>
        <taxon>Decapodiformes</taxon>
        <taxon>Sepiida</taxon>
        <taxon>Sepiina</taxon>
        <taxon>Sepiidae</taxon>
        <taxon>Acanthosepion</taxon>
    </lineage>
</organism>
<comment type="caution">
    <text evidence="2">The sequence shown here is derived from an EMBL/GenBank/DDBJ whole genome shotgun (WGS) entry which is preliminary data.</text>
</comment>
<proteinExistence type="predicted"/>
<dbReference type="EMBL" id="CAHIKZ030003051">
    <property type="protein sequence ID" value="CAE1295592.1"/>
    <property type="molecule type" value="Genomic_DNA"/>
</dbReference>
<sequence length="272" mass="31713">MQHFRKPNLIDPTPKCSVCLRVPWIDNFFLFFLLLLLQFFLLITEYLSLLFFCSFLLLLFFFLFHNSLELLQITAIFLYLLNCECDVFFNSSAVCKEVSLYHSLSPFLLLSFFFFFFFFFCCPLQILSLFAPFLLLAAAYSVTRKNILFLHFASFISILFAAGTVSLPYVQNDLFSSSSSTAAAAPLILLKRFLSFFFCCYCCCSLPTDEVFDSDIFCCCLFNSFFVLVLLISSNYLSIYLSIYLFIHNYGNKERIIKYMEDLSIYLSIFSY</sequence>
<accession>A0A812DFP8</accession>
<keyword evidence="1" id="KW-0472">Membrane</keyword>
<keyword evidence="3" id="KW-1185">Reference proteome</keyword>
<gene>
    <name evidence="2" type="ORF">SPHA_50990</name>
</gene>
<evidence type="ECO:0000313" key="2">
    <source>
        <dbReference type="EMBL" id="CAE1295592.1"/>
    </source>
</evidence>
<evidence type="ECO:0000256" key="1">
    <source>
        <dbReference type="SAM" id="Phobius"/>
    </source>
</evidence>
<protein>
    <submittedName>
        <fullName evidence="2">Uncharacterized protein</fullName>
    </submittedName>
</protein>
<feature type="transmembrane region" description="Helical" evidence="1">
    <location>
        <begin position="148"/>
        <end position="170"/>
    </location>
</feature>
<name>A0A812DFP8_ACAPH</name>
<evidence type="ECO:0000313" key="3">
    <source>
        <dbReference type="Proteomes" id="UP000597762"/>
    </source>
</evidence>
<feature type="transmembrane region" description="Helical" evidence="1">
    <location>
        <begin position="109"/>
        <end position="136"/>
    </location>
</feature>
<keyword evidence="1" id="KW-0812">Transmembrane</keyword>
<feature type="transmembrane region" description="Helical" evidence="1">
    <location>
        <begin position="70"/>
        <end position="89"/>
    </location>
</feature>
<feature type="transmembrane region" description="Helical" evidence="1">
    <location>
        <begin position="216"/>
        <end position="247"/>
    </location>
</feature>
<dbReference type="Proteomes" id="UP000597762">
    <property type="component" value="Unassembled WGS sequence"/>
</dbReference>
<keyword evidence="1" id="KW-1133">Transmembrane helix</keyword>
<reference evidence="2" key="1">
    <citation type="submission" date="2021-01" db="EMBL/GenBank/DDBJ databases">
        <authorList>
            <person name="Li R."/>
            <person name="Bekaert M."/>
        </authorList>
    </citation>
    <scope>NUCLEOTIDE SEQUENCE</scope>
    <source>
        <strain evidence="2">Farmed</strain>
    </source>
</reference>
<dbReference type="AlphaFoldDB" id="A0A812DFP8"/>
<feature type="transmembrane region" description="Helical" evidence="1">
    <location>
        <begin position="46"/>
        <end position="63"/>
    </location>
</feature>